<dbReference type="PROSITE" id="PS01359">
    <property type="entry name" value="ZF_PHD_1"/>
    <property type="match status" value="1"/>
</dbReference>
<organism evidence="9 10">
    <name type="scientific">Astyanax mexicanus</name>
    <name type="common">Blind cave fish</name>
    <name type="synonym">Astyanax fasciatus mexicanus</name>
    <dbReference type="NCBI Taxonomy" id="7994"/>
    <lineage>
        <taxon>Eukaryota</taxon>
        <taxon>Metazoa</taxon>
        <taxon>Chordata</taxon>
        <taxon>Craniata</taxon>
        <taxon>Vertebrata</taxon>
        <taxon>Euteleostomi</taxon>
        <taxon>Actinopterygii</taxon>
        <taxon>Neopterygii</taxon>
        <taxon>Teleostei</taxon>
        <taxon>Ostariophysi</taxon>
        <taxon>Characiformes</taxon>
        <taxon>Characoidei</taxon>
        <taxon>Acestrorhamphidae</taxon>
        <taxon>Acestrorhamphinae</taxon>
        <taxon>Astyanax</taxon>
    </lineage>
</organism>
<dbReference type="InterPro" id="IPR001841">
    <property type="entry name" value="Znf_RING"/>
</dbReference>
<dbReference type="GO" id="GO:0008270">
    <property type="term" value="F:zinc ion binding"/>
    <property type="evidence" value="ECO:0007669"/>
    <property type="project" value="UniProtKB-KW"/>
</dbReference>
<feature type="compositionally biased region" description="Polar residues" evidence="5">
    <location>
        <begin position="470"/>
        <end position="497"/>
    </location>
</feature>
<dbReference type="PROSITE" id="PS50016">
    <property type="entry name" value="ZF_PHD_2"/>
    <property type="match status" value="1"/>
</dbReference>
<dbReference type="Gene3D" id="3.30.160.60">
    <property type="entry name" value="Classic Zinc Finger"/>
    <property type="match status" value="1"/>
</dbReference>
<dbReference type="SMART" id="SM00184">
    <property type="entry name" value="RING"/>
    <property type="match status" value="2"/>
</dbReference>
<evidence type="ECO:0000256" key="2">
    <source>
        <dbReference type="ARBA" id="ARBA00022771"/>
    </source>
</evidence>
<feature type="compositionally biased region" description="Polar residues" evidence="5">
    <location>
        <begin position="872"/>
        <end position="902"/>
    </location>
</feature>
<feature type="region of interest" description="Disordered" evidence="5">
    <location>
        <begin position="812"/>
        <end position="902"/>
    </location>
</feature>
<dbReference type="InterPro" id="IPR017907">
    <property type="entry name" value="Znf_RING_CS"/>
</dbReference>
<dbReference type="GO" id="GO:0005654">
    <property type="term" value="C:nucleoplasm"/>
    <property type="evidence" value="ECO:0007669"/>
    <property type="project" value="TreeGrafter"/>
</dbReference>
<dbReference type="SUPFAM" id="SSF57845">
    <property type="entry name" value="B-box zinc-binding domain"/>
    <property type="match status" value="1"/>
</dbReference>
<evidence type="ECO:0000259" key="8">
    <source>
        <dbReference type="PROSITE" id="PS50119"/>
    </source>
</evidence>
<feature type="domain" description="PHD-type" evidence="6">
    <location>
        <begin position="1040"/>
        <end position="1087"/>
    </location>
</feature>
<feature type="region of interest" description="Disordered" evidence="5">
    <location>
        <begin position="387"/>
        <end position="412"/>
    </location>
</feature>
<evidence type="ECO:0000256" key="5">
    <source>
        <dbReference type="SAM" id="MobiDB-lite"/>
    </source>
</evidence>
<dbReference type="Pfam" id="PF00643">
    <property type="entry name" value="zf-B_box"/>
    <property type="match status" value="2"/>
</dbReference>
<dbReference type="SUPFAM" id="SSF57903">
    <property type="entry name" value="FYVE/PHD zinc finger"/>
    <property type="match status" value="1"/>
</dbReference>
<feature type="compositionally biased region" description="Polar residues" evidence="5">
    <location>
        <begin position="400"/>
        <end position="412"/>
    </location>
</feature>
<evidence type="ECO:0000256" key="4">
    <source>
        <dbReference type="PROSITE-ProRule" id="PRU00024"/>
    </source>
</evidence>
<dbReference type="PANTHER" id="PTHR25462">
    <property type="entry name" value="BONUS, ISOFORM C-RELATED"/>
    <property type="match status" value="1"/>
</dbReference>
<reference evidence="9 10" key="1">
    <citation type="submission" date="2021-07" db="EMBL/GenBank/DDBJ databases">
        <authorList>
            <person name="Imarazene B."/>
            <person name="Zahm M."/>
            <person name="Klopp C."/>
            <person name="Cabau C."/>
            <person name="Beille S."/>
            <person name="Jouanno E."/>
            <person name="Castinel A."/>
            <person name="Lluch J."/>
            <person name="Gil L."/>
            <person name="Kuchtly C."/>
            <person name="Lopez Roques C."/>
            <person name="Donnadieu C."/>
            <person name="Parrinello H."/>
            <person name="Journot L."/>
            <person name="Du K."/>
            <person name="Schartl M."/>
            <person name="Retaux S."/>
            <person name="Guiguen Y."/>
        </authorList>
    </citation>
    <scope>NUCLEOTIDE SEQUENCE [LARGE SCALE GENOMIC DNA]</scope>
    <source>
        <strain evidence="9">Pach_M1</strain>
        <tissue evidence="9">Testis</tissue>
    </source>
</reference>
<protein>
    <submittedName>
        <fullName evidence="9">Transcription intermediary factor 1-alpha-like isoform X2</fullName>
    </submittedName>
</protein>
<dbReference type="PROSITE" id="PS50089">
    <property type="entry name" value="ZF_RING_2"/>
    <property type="match status" value="1"/>
</dbReference>
<dbReference type="Pfam" id="PF00628">
    <property type="entry name" value="PHD"/>
    <property type="match status" value="1"/>
</dbReference>
<evidence type="ECO:0000259" key="7">
    <source>
        <dbReference type="PROSITE" id="PS50089"/>
    </source>
</evidence>
<dbReference type="InterPro" id="IPR013083">
    <property type="entry name" value="Znf_RING/FYVE/PHD"/>
</dbReference>
<comment type="caution">
    <text evidence="9">The sequence shown here is derived from an EMBL/GenBank/DDBJ whole genome shotgun (WGS) entry which is preliminary data.</text>
</comment>
<dbReference type="PROSITE" id="PS50119">
    <property type="entry name" value="ZF_BBOX"/>
    <property type="match status" value="2"/>
</dbReference>
<dbReference type="SMART" id="SM00336">
    <property type="entry name" value="BBOX"/>
    <property type="match status" value="2"/>
</dbReference>
<dbReference type="InterPro" id="IPR001965">
    <property type="entry name" value="Znf_PHD"/>
</dbReference>
<dbReference type="GO" id="GO:0061630">
    <property type="term" value="F:ubiquitin protein ligase activity"/>
    <property type="evidence" value="ECO:0007669"/>
    <property type="project" value="TreeGrafter"/>
</dbReference>
<feature type="region of interest" description="Disordered" evidence="5">
    <location>
        <begin position="593"/>
        <end position="616"/>
    </location>
</feature>
<dbReference type="CDD" id="cd19775">
    <property type="entry name" value="Bbox2_TIF1_C-VI"/>
    <property type="match status" value="1"/>
</dbReference>
<feature type="region of interest" description="Disordered" evidence="5">
    <location>
        <begin position="752"/>
        <end position="796"/>
    </location>
</feature>
<feature type="domain" description="B box-type" evidence="8">
    <location>
        <begin position="93"/>
        <end position="139"/>
    </location>
</feature>
<evidence type="ECO:0000259" key="6">
    <source>
        <dbReference type="PROSITE" id="PS50016"/>
    </source>
</evidence>
<dbReference type="PROSITE" id="PS00518">
    <property type="entry name" value="ZF_RING_1"/>
    <property type="match status" value="1"/>
</dbReference>
<dbReference type="InterPro" id="IPR018957">
    <property type="entry name" value="Znf_C3HC4_RING-type"/>
</dbReference>
<feature type="compositionally biased region" description="Polar residues" evidence="5">
    <location>
        <begin position="831"/>
        <end position="844"/>
    </location>
</feature>
<feature type="compositionally biased region" description="Low complexity" evidence="5">
    <location>
        <begin position="599"/>
        <end position="612"/>
    </location>
</feature>
<evidence type="ECO:0000313" key="10">
    <source>
        <dbReference type="Proteomes" id="UP000752171"/>
    </source>
</evidence>
<dbReference type="EMBL" id="JAICCE010000006">
    <property type="protein sequence ID" value="KAG9276646.1"/>
    <property type="molecule type" value="Genomic_DNA"/>
</dbReference>
<dbReference type="PANTHER" id="PTHR25462:SF299">
    <property type="entry name" value="E3 UBIQUITIN-PROTEIN LIGASE TRIM56"/>
    <property type="match status" value="1"/>
</dbReference>
<dbReference type="SMART" id="SM00249">
    <property type="entry name" value="PHD"/>
    <property type="match status" value="1"/>
</dbReference>
<dbReference type="GO" id="GO:0045087">
    <property type="term" value="P:innate immune response"/>
    <property type="evidence" value="ECO:0007669"/>
    <property type="project" value="TreeGrafter"/>
</dbReference>
<dbReference type="InterPro" id="IPR000315">
    <property type="entry name" value="Znf_B-box"/>
</dbReference>
<dbReference type="OrthoDB" id="1870062at2759"/>
<dbReference type="Proteomes" id="UP000752171">
    <property type="component" value="Unassembled WGS sequence"/>
</dbReference>
<evidence type="ECO:0000256" key="1">
    <source>
        <dbReference type="ARBA" id="ARBA00022723"/>
    </source>
</evidence>
<dbReference type="InterPro" id="IPR019787">
    <property type="entry name" value="Znf_PHD-finger"/>
</dbReference>
<feature type="region of interest" description="Disordered" evidence="5">
    <location>
        <begin position="918"/>
        <end position="945"/>
    </location>
</feature>
<feature type="domain" description="RING-type" evidence="7">
    <location>
        <begin position="34"/>
        <end position="76"/>
    </location>
</feature>
<keyword evidence="3" id="KW-0862">Zinc</keyword>
<name>A0A8T2M4U3_ASTMX</name>
<dbReference type="GO" id="GO:0060340">
    <property type="term" value="P:positive regulation of type I interferon-mediated signaling pathway"/>
    <property type="evidence" value="ECO:0007669"/>
    <property type="project" value="TreeGrafter"/>
</dbReference>
<dbReference type="Gene3D" id="3.30.40.10">
    <property type="entry name" value="Zinc/RING finger domain, C3HC4 (zinc finger)"/>
    <property type="match status" value="2"/>
</dbReference>
<dbReference type="Pfam" id="PF00097">
    <property type="entry name" value="zf-C3HC4"/>
    <property type="match status" value="1"/>
</dbReference>
<sequence>MVFSGREDEEEDGEGGRSQEQSETAAQAEEWEVCSVCRTTLNSSAAPQLLPCLHPVCKQCVTQSGDNQNSTECPVCGQTFSLSEVSDCFIFEDSAPKCGGCEDSAVSGWCEQCEEALCSDCVLAHQRVKLTRNHSVITEKPPSGFTGSLHCSSHKQERLKFFCVACDELTCRDCQLMDHRGHSFLLLEEALVSQKEQLQKLMHVIREKSGTVNASLTDMDARMKNTIQCKALAKKKLANLVQNLQVVIFFRGRQLLKEMESLYDQELTNLMKETTTLKSLENRQLYIASFIQKILSTEGQCILLHKKQIVKRAEGLLSQKTTNLCESTLQLTLQIQQEISQICKTFGSIKAVRIPHTVVIKPTNDHDPYGAAKEYNSSVNLNNLSVETPQSLPHAGSESVPDQPQSEQTLPVPTSLNSAQLSFKAAIVSHASASSMSPLNAPVQPPQSSNTADSVPVQVTPVLPQPVSTHSICPQPTQSKRVNRSLSHPQPQTRTQFSVQGQIVSNSIIGLNHNQRMANSGSAQPTPQLLPQPVPQTGNIPVSAPHLNFKSSMSQLSTSIIYPSSRQTALSQSSSTVGTIVAQSRSVVLHPSGPVGHQSPSSVVLSAPSVQPNTLPSGQMQQSFPVSQFVSVQSAPNQCLNSNHLLQAASTSDPMPVYQGISTAQTVFLQPAQPGLVQSNPLLFTLLKNNEPMQQFATVSTVNQTPILTYAPQPSLLITAPPSVPPVAVNVACNTQNILTAAILEKSSHLVPGSSNKELATTVSSKSPLSATETLPSASSTLGQSECPAQAPQKPQYELPVQAPADSVYESNISMHSRASSPAAEEPDDNLPSSTVPETETTNLKAGREQCLSSPPTPDPICTAPALKNPPDKSSTSRPKSQLNSTLTMSSSEKASTSKHWSVGIPTSLQEILEKKDDAPASEVEGVSTKEALSASDAEHTSSSTQTLKIDGAEFISDFGPVEEEEDGINEWEFELPEDYNESLQWTFASESTVPQSLSVSSGQTEEIVLQETQEEQPIQRRLRTTSQSSSSDCPPLSELRNCAVCQSVGATMICAECGRGFHAHCHVPPILSRPTQVWMCTLCQDVFNDIDPFSHDRLKEPYLSLQDQMKCEQLLLTVMCDEHSYLLYKSSKRTAGYVEFEFIRGRLLGKRTPPYRSAAELVSDLWALFDGLSVNSKKRDLVIKLQNSFRERLDVTFGKSLHASLLRTLSSEQKVAPEPKLDKEKAKSTLKRMRDFLAENSVFVPKRPRTERSSESSNTFQITED</sequence>
<feature type="region of interest" description="Disordered" evidence="5">
    <location>
        <begin position="1"/>
        <end position="23"/>
    </location>
</feature>
<feature type="region of interest" description="Disordered" evidence="5">
    <location>
        <begin position="466"/>
        <end position="497"/>
    </location>
</feature>
<evidence type="ECO:0000256" key="3">
    <source>
        <dbReference type="ARBA" id="ARBA00022833"/>
    </source>
</evidence>
<feature type="compositionally biased region" description="Polar residues" evidence="5">
    <location>
        <begin position="753"/>
        <end position="784"/>
    </location>
</feature>
<dbReference type="AlphaFoldDB" id="A0A8T2M4U3"/>
<feature type="region of interest" description="Disordered" evidence="5">
    <location>
        <begin position="1013"/>
        <end position="1033"/>
    </location>
</feature>
<proteinExistence type="predicted"/>
<gene>
    <name evidence="9" type="primary">TRIM33</name>
    <name evidence="9" type="ORF">AMEX_G8973</name>
</gene>
<dbReference type="SUPFAM" id="SSF57850">
    <property type="entry name" value="RING/U-box"/>
    <property type="match status" value="1"/>
</dbReference>
<dbReference type="InterPro" id="IPR011011">
    <property type="entry name" value="Znf_FYVE_PHD"/>
</dbReference>
<accession>A0A8T2M4U3</accession>
<dbReference type="CDD" id="cd15541">
    <property type="entry name" value="PHD_TIF1_like"/>
    <property type="match status" value="1"/>
</dbReference>
<dbReference type="InterPro" id="IPR047153">
    <property type="entry name" value="TRIM45/56/19-like"/>
</dbReference>
<keyword evidence="2 4" id="KW-0863">Zinc-finger</keyword>
<dbReference type="InterPro" id="IPR019786">
    <property type="entry name" value="Zinc_finger_PHD-type_CS"/>
</dbReference>
<feature type="domain" description="B box-type" evidence="8">
    <location>
        <begin position="146"/>
        <end position="187"/>
    </location>
</feature>
<evidence type="ECO:0000313" key="9">
    <source>
        <dbReference type="EMBL" id="KAG9276646.1"/>
    </source>
</evidence>
<keyword evidence="1" id="KW-0479">Metal-binding</keyword>